<dbReference type="Gene3D" id="3.30.40.10">
    <property type="entry name" value="Zinc/RING finger domain, C3HC4 (zinc finger)"/>
    <property type="match status" value="1"/>
</dbReference>
<protein>
    <submittedName>
        <fullName evidence="7">RING-type domain-containing protein</fullName>
    </submittedName>
</protein>
<feature type="compositionally biased region" description="Gly residues" evidence="4">
    <location>
        <begin position="215"/>
        <end position="228"/>
    </location>
</feature>
<feature type="compositionally biased region" description="Polar residues" evidence="4">
    <location>
        <begin position="184"/>
        <end position="208"/>
    </location>
</feature>
<keyword evidence="1 3" id="KW-0863">Zinc-finger</keyword>
<feature type="domain" description="RING-type" evidence="5">
    <location>
        <begin position="666"/>
        <end position="707"/>
    </location>
</feature>
<dbReference type="InterPro" id="IPR001841">
    <property type="entry name" value="Znf_RING"/>
</dbReference>
<dbReference type="Proteomes" id="UP000887574">
    <property type="component" value="Unplaced"/>
</dbReference>
<evidence type="ECO:0000313" key="6">
    <source>
        <dbReference type="Proteomes" id="UP000887574"/>
    </source>
</evidence>
<feature type="region of interest" description="Disordered" evidence="4">
    <location>
        <begin position="257"/>
        <end position="288"/>
    </location>
</feature>
<dbReference type="PANTHER" id="PTHR45676:SF41">
    <property type="entry name" value="RING-H2 FINGER PROTEIN ATL66"/>
    <property type="match status" value="1"/>
</dbReference>
<dbReference type="Pfam" id="PF13639">
    <property type="entry name" value="zf-RING_2"/>
    <property type="match status" value="1"/>
</dbReference>
<keyword evidence="6" id="KW-1185">Reference proteome</keyword>
<evidence type="ECO:0000256" key="3">
    <source>
        <dbReference type="PROSITE-ProRule" id="PRU00175"/>
    </source>
</evidence>
<dbReference type="PANTHER" id="PTHR45676">
    <property type="entry name" value="RING-H2 FINGER PROTEIN ATL51-RELATED"/>
    <property type="match status" value="1"/>
</dbReference>
<keyword evidence="1 3" id="KW-0479">Metal-binding</keyword>
<accession>A0A915EHK5</accession>
<dbReference type="GO" id="GO:0008270">
    <property type="term" value="F:zinc ion binding"/>
    <property type="evidence" value="ECO:0007669"/>
    <property type="project" value="UniProtKB-KW"/>
</dbReference>
<evidence type="ECO:0000259" key="5">
    <source>
        <dbReference type="PROSITE" id="PS50089"/>
    </source>
</evidence>
<keyword evidence="2" id="KW-0862">Zinc</keyword>
<dbReference type="InterPro" id="IPR013083">
    <property type="entry name" value="Znf_RING/FYVE/PHD"/>
</dbReference>
<evidence type="ECO:0000256" key="1">
    <source>
        <dbReference type="ARBA" id="ARBA00022771"/>
    </source>
</evidence>
<dbReference type="SMART" id="SM00184">
    <property type="entry name" value="RING"/>
    <property type="match status" value="1"/>
</dbReference>
<name>A0A915EHK5_9BILA</name>
<feature type="region of interest" description="Disordered" evidence="4">
    <location>
        <begin position="171"/>
        <end position="243"/>
    </location>
</feature>
<dbReference type="SUPFAM" id="SSF57850">
    <property type="entry name" value="RING/U-box"/>
    <property type="match status" value="1"/>
</dbReference>
<reference evidence="7" key="1">
    <citation type="submission" date="2022-11" db="UniProtKB">
        <authorList>
            <consortium name="WormBaseParasite"/>
        </authorList>
    </citation>
    <scope>IDENTIFICATION</scope>
</reference>
<dbReference type="AlphaFoldDB" id="A0A915EHK5"/>
<proteinExistence type="predicted"/>
<evidence type="ECO:0000256" key="4">
    <source>
        <dbReference type="SAM" id="MobiDB-lite"/>
    </source>
</evidence>
<dbReference type="CDD" id="cd16474">
    <property type="entry name" value="RING-H2_RNF111-like"/>
    <property type="match status" value="1"/>
</dbReference>
<evidence type="ECO:0000256" key="2">
    <source>
        <dbReference type="ARBA" id="ARBA00022833"/>
    </source>
</evidence>
<dbReference type="WBParaSite" id="jg6415">
    <property type="protein sequence ID" value="jg6415"/>
    <property type="gene ID" value="jg6415"/>
</dbReference>
<dbReference type="PROSITE" id="PS50089">
    <property type="entry name" value="ZF_RING_2"/>
    <property type="match status" value="1"/>
</dbReference>
<evidence type="ECO:0000313" key="7">
    <source>
        <dbReference type="WBParaSite" id="jg6415"/>
    </source>
</evidence>
<sequence>MDAAANAAALQAGVQGNVSSIPQPATSYSSITQRLLGQLIANSTANMTSINSHYAATNQQLSAFVNLPQATDYMAAANQQAQAYQAGMYGLGSSYGNLLLATQSGAVAVPGSSSTNSGHNLTPSHPYALISSPPTNPNLCSRRGTPIDGRDSSNPHACLGNHLLVSGQQLGLQPGYSQPRPATPQLSSINSWVSGGSNGNVAGRSSSRGIKRSNGGSGTSGATSGSGMGAQVPQNPAFYMDGGANDEDQLALALNNHHHHQQHRNSNTSSSSIRTTGCNPRLFPPTNPTAAATMVQLQQQQTHQQQPTHPVVTLTPRQMTTASTILPGLSVRQRNQLMNFDTSLTSNLTAAEAAAYHATAAATTLNSVNVAVQVAAASNTVEQFVAAMNAASATLASPQAQIQQAAAAYANQTLAAPTQPNNVSCPVCASCQIMPTAAAITCSCIHHHHCHHHHHHSLCNICPSGSTPQYGSGLGSMLSPGVSANSLMGPASSSLSHSAAAAQSMAQQQANLLGFAQQQQQNAVNNQRNLELINPVHSSLLASRYMQQEREQQSSNLFYQQFQQRQSLQQQQPGIPLGSGLAFTTTSSQLSQPLIALMPRMTQLTNLSMLAIFQHPNDATLVLNGGTGSAPVQVGASQTHTAAAAAAVPEPQPVGPKVPEQEKERCTVCLMDFEHDESLRSLHCSHLFHIECIDRWLVYNKKCPVCRVDMDKANSVTLPLPIIAPNLLNFQ</sequence>
<organism evidence="6 7">
    <name type="scientific">Ditylenchus dipsaci</name>
    <dbReference type="NCBI Taxonomy" id="166011"/>
    <lineage>
        <taxon>Eukaryota</taxon>
        <taxon>Metazoa</taxon>
        <taxon>Ecdysozoa</taxon>
        <taxon>Nematoda</taxon>
        <taxon>Chromadorea</taxon>
        <taxon>Rhabditida</taxon>
        <taxon>Tylenchina</taxon>
        <taxon>Tylenchomorpha</taxon>
        <taxon>Sphaerularioidea</taxon>
        <taxon>Anguinidae</taxon>
        <taxon>Anguininae</taxon>
        <taxon>Ditylenchus</taxon>
    </lineage>
</organism>